<gene>
    <name evidence="2" type="ORF">UABAM_06721</name>
</gene>
<dbReference type="KEGG" id="uam:UABAM_06721"/>
<feature type="domain" description="DUF5753" evidence="1">
    <location>
        <begin position="129"/>
        <end position="281"/>
    </location>
</feature>
<accession>A0A5S9IVJ6</accession>
<dbReference type="Proteomes" id="UP000326354">
    <property type="component" value="Chromosome"/>
</dbReference>
<sequence length="286" mass="33920">MGNKAFSLFLQRIRENTARKEGKSKITTTEMAKRVGFSQAHWYRAEKQGYILSEDKIKRIIVNLDLDPITAKILLAHGGYSNRDISLLENAHHSLAVTQKVMGDMFYERRNIGIIKSMVISWLDPEIEMPEYTQYLCRKWRNDPHKFSEEEIDKFIVARQQRKQQYIDARITSQFIVLDTILEKSIMIPRELLKPQIEHMLDFIDTHNFIELRLLQPGPQCPMPPTNFRLYANKYLWLGYMYYGEVICGEMQAQMLRHFDAVFCDYWNKALNKEKTIERLQSFLRK</sequence>
<dbReference type="AlphaFoldDB" id="A0A5S9IVJ6"/>
<keyword evidence="3" id="KW-1185">Reference proteome</keyword>
<dbReference type="RefSeq" id="WP_152021917.1">
    <property type="nucleotide sequence ID" value="NZ_AP019860.1"/>
</dbReference>
<evidence type="ECO:0000313" key="3">
    <source>
        <dbReference type="Proteomes" id="UP000326354"/>
    </source>
</evidence>
<reference evidence="2 3" key="1">
    <citation type="submission" date="2019-08" db="EMBL/GenBank/DDBJ databases">
        <title>Complete genome sequence of Candidatus Uab amorphum.</title>
        <authorList>
            <person name="Shiratori T."/>
            <person name="Suzuki S."/>
            <person name="Kakizawa Y."/>
            <person name="Ishida K."/>
        </authorList>
    </citation>
    <scope>NUCLEOTIDE SEQUENCE [LARGE SCALE GENOMIC DNA]</scope>
    <source>
        <strain evidence="2 3">SRT547</strain>
    </source>
</reference>
<organism evidence="2 3">
    <name type="scientific">Uabimicrobium amorphum</name>
    <dbReference type="NCBI Taxonomy" id="2596890"/>
    <lineage>
        <taxon>Bacteria</taxon>
        <taxon>Pseudomonadati</taxon>
        <taxon>Planctomycetota</taxon>
        <taxon>Candidatus Uabimicrobiia</taxon>
        <taxon>Candidatus Uabimicrobiales</taxon>
        <taxon>Candidatus Uabimicrobiaceae</taxon>
        <taxon>Candidatus Uabimicrobium</taxon>
    </lineage>
</organism>
<evidence type="ECO:0000313" key="2">
    <source>
        <dbReference type="EMBL" id="BBM88300.1"/>
    </source>
</evidence>
<dbReference type="CDD" id="cd00093">
    <property type="entry name" value="HTH_XRE"/>
    <property type="match status" value="1"/>
</dbReference>
<dbReference type="Pfam" id="PF19054">
    <property type="entry name" value="DUF5753"/>
    <property type="match status" value="1"/>
</dbReference>
<evidence type="ECO:0000259" key="1">
    <source>
        <dbReference type="Pfam" id="PF19054"/>
    </source>
</evidence>
<name>A0A5S9IVJ6_UABAM</name>
<protein>
    <recommendedName>
        <fullName evidence="1">DUF5753 domain-containing protein</fullName>
    </recommendedName>
</protein>
<dbReference type="InterPro" id="IPR001387">
    <property type="entry name" value="Cro/C1-type_HTH"/>
</dbReference>
<dbReference type="InterPro" id="IPR043917">
    <property type="entry name" value="DUF5753"/>
</dbReference>
<dbReference type="EMBL" id="AP019860">
    <property type="protein sequence ID" value="BBM88300.1"/>
    <property type="molecule type" value="Genomic_DNA"/>
</dbReference>
<proteinExistence type="predicted"/>